<dbReference type="EMBL" id="JABBWE010000091">
    <property type="protein sequence ID" value="KAG1786505.1"/>
    <property type="molecule type" value="Genomic_DNA"/>
</dbReference>
<dbReference type="OrthoDB" id="3063862at2759"/>
<organism evidence="1 2">
    <name type="scientific">Suillus plorans</name>
    <dbReference type="NCBI Taxonomy" id="116603"/>
    <lineage>
        <taxon>Eukaryota</taxon>
        <taxon>Fungi</taxon>
        <taxon>Dikarya</taxon>
        <taxon>Basidiomycota</taxon>
        <taxon>Agaricomycotina</taxon>
        <taxon>Agaricomycetes</taxon>
        <taxon>Agaricomycetidae</taxon>
        <taxon>Boletales</taxon>
        <taxon>Suillineae</taxon>
        <taxon>Suillaceae</taxon>
        <taxon>Suillus</taxon>
    </lineage>
</organism>
<dbReference type="GeneID" id="64592520"/>
<name>A0A9P7ACF9_9AGAM</name>
<feature type="non-terminal residue" evidence="1">
    <location>
        <position position="1"/>
    </location>
</feature>
<sequence>ATLEKPPNHSHFSMIPEELLGQQSVLALRRQQLDEQARSKASSTGNTPIINVNFPPELFQSLRALEPALAQAPATALPPVPHPPASVVTTSLLSPAQLAAPGPRMSLTDFCVAYEVSETLQAKLLQNGFSSSHSFRFTSLEDLESIGLLRGELAQLRDAVSRWCGE</sequence>
<reference evidence="1" key="1">
    <citation type="journal article" date="2020" name="New Phytol.">
        <title>Comparative genomics reveals dynamic genome evolution in host specialist ectomycorrhizal fungi.</title>
        <authorList>
            <person name="Lofgren L.A."/>
            <person name="Nguyen N.H."/>
            <person name="Vilgalys R."/>
            <person name="Ruytinx J."/>
            <person name="Liao H.L."/>
            <person name="Branco S."/>
            <person name="Kuo A."/>
            <person name="LaButti K."/>
            <person name="Lipzen A."/>
            <person name="Andreopoulos W."/>
            <person name="Pangilinan J."/>
            <person name="Riley R."/>
            <person name="Hundley H."/>
            <person name="Na H."/>
            <person name="Barry K."/>
            <person name="Grigoriev I.V."/>
            <person name="Stajich J.E."/>
            <person name="Kennedy P.G."/>
        </authorList>
    </citation>
    <scope>NUCLEOTIDE SEQUENCE</scope>
    <source>
        <strain evidence="1">S12</strain>
    </source>
</reference>
<evidence type="ECO:0000313" key="1">
    <source>
        <dbReference type="EMBL" id="KAG1786505.1"/>
    </source>
</evidence>
<evidence type="ECO:0000313" key="2">
    <source>
        <dbReference type="Proteomes" id="UP000719766"/>
    </source>
</evidence>
<comment type="caution">
    <text evidence="1">The sequence shown here is derived from an EMBL/GenBank/DDBJ whole genome shotgun (WGS) entry which is preliminary data.</text>
</comment>
<keyword evidence="2" id="KW-1185">Reference proteome</keyword>
<dbReference type="Proteomes" id="UP000719766">
    <property type="component" value="Unassembled WGS sequence"/>
</dbReference>
<protein>
    <submittedName>
        <fullName evidence="1">Uncharacterized protein</fullName>
    </submittedName>
</protein>
<accession>A0A9P7ACF9</accession>
<dbReference type="AlphaFoldDB" id="A0A9P7ACF9"/>
<proteinExistence type="predicted"/>
<dbReference type="RefSeq" id="XP_041153940.1">
    <property type="nucleotide sequence ID" value="XM_041298756.1"/>
</dbReference>
<gene>
    <name evidence="1" type="ORF">HD556DRAFT_1248196</name>
</gene>